<dbReference type="Proteomes" id="UP000283128">
    <property type="component" value="Unassembled WGS sequence"/>
</dbReference>
<dbReference type="InterPro" id="IPR009839">
    <property type="entry name" value="SseB_N"/>
</dbReference>
<organism evidence="2 3">
    <name type="scientific">Streptomyces antnestii</name>
    <dbReference type="NCBI Taxonomy" id="2494256"/>
    <lineage>
        <taxon>Bacteria</taxon>
        <taxon>Bacillati</taxon>
        <taxon>Actinomycetota</taxon>
        <taxon>Actinomycetes</taxon>
        <taxon>Kitasatosporales</taxon>
        <taxon>Streptomycetaceae</taxon>
        <taxon>Streptomyces</taxon>
    </lineage>
</organism>
<reference evidence="2 3" key="1">
    <citation type="submission" date="2019-01" db="EMBL/GenBank/DDBJ databases">
        <title>Genome sequences of Streptomyces and Rhizobium isolates collected from root and soil.</title>
        <authorList>
            <person name="Chhettri S."/>
            <person name="Sevigny J.L."/>
            <person name="Sen A."/>
            <person name="Ennis N."/>
            <person name="Tisa L."/>
        </authorList>
    </citation>
    <scope>NUCLEOTIDE SEQUENCE [LARGE SCALE GENOMIC DNA]</scope>
    <source>
        <strain evidence="2 3">San01</strain>
    </source>
</reference>
<feature type="domain" description="SseB protein N-terminal" evidence="1">
    <location>
        <begin position="17"/>
        <end position="131"/>
    </location>
</feature>
<gene>
    <name evidence="2" type="ORF">EOT10_33690</name>
</gene>
<dbReference type="AlphaFoldDB" id="A0A3S2YR74"/>
<dbReference type="EMBL" id="RZYA01000023">
    <property type="protein sequence ID" value="RVU17590.1"/>
    <property type="molecule type" value="Genomic_DNA"/>
</dbReference>
<evidence type="ECO:0000313" key="3">
    <source>
        <dbReference type="Proteomes" id="UP000283128"/>
    </source>
</evidence>
<accession>A0A3S2YR74</accession>
<name>A0A3S2YR74_9ACTN</name>
<evidence type="ECO:0000313" key="2">
    <source>
        <dbReference type="EMBL" id="RVU17590.1"/>
    </source>
</evidence>
<sequence length="138" mass="14806">MCADSIPKELFAAAAQEALRDLHQAPADQTALDTLAACDILVPEPDEIDDHKYPEDGRLILPVIGDPPHLRAVPVFTSAERMGQAFPEICVGRQVHLGLLAANWPADEDLALLIDPGHHDGLILTSQGVRALLAPPQT</sequence>
<dbReference type="OrthoDB" id="4211779at2"/>
<dbReference type="Pfam" id="PF07179">
    <property type="entry name" value="SseB"/>
    <property type="match status" value="1"/>
</dbReference>
<evidence type="ECO:0000259" key="1">
    <source>
        <dbReference type="Pfam" id="PF07179"/>
    </source>
</evidence>
<proteinExistence type="predicted"/>
<dbReference type="RefSeq" id="WP_127832172.1">
    <property type="nucleotide sequence ID" value="NZ_RZYA01000023.1"/>
</dbReference>
<keyword evidence="3" id="KW-1185">Reference proteome</keyword>
<protein>
    <submittedName>
        <fullName evidence="2">SseB family protein</fullName>
    </submittedName>
</protein>
<comment type="caution">
    <text evidence="2">The sequence shown here is derived from an EMBL/GenBank/DDBJ whole genome shotgun (WGS) entry which is preliminary data.</text>
</comment>